<reference evidence="2 3" key="1">
    <citation type="journal article" date="2016" name="Genome Announc.">
        <title>Complete genome sequence of the hyperthermophilic and piezophilic archaeon Thermococcus barophilus Ch5, capable of growth at the expense of hydrogenogenesis from carbon monoxide and formate.</title>
        <authorList>
            <person name="Oger P."/>
            <person name="Sokolova T.G."/>
            <person name="Kozhevnikova D.A."/>
            <person name="Taranov E.A."/>
            <person name="Vannier P."/>
            <person name="Lee H.S."/>
            <person name="Kwon K.K."/>
            <person name="Kang S.G."/>
            <person name="Lee J.H."/>
            <person name="Bonch-Osmolovskaya E.A."/>
            <person name="Lebedinsky A.V."/>
        </authorList>
    </citation>
    <scope>NUCLEOTIDE SEQUENCE [LARGE SCALE GENOMIC DNA]</scope>
    <source>
        <strain evidence="3">Ch5</strain>
    </source>
</reference>
<dbReference type="Proteomes" id="UP000066042">
    <property type="component" value="Chromosome"/>
</dbReference>
<evidence type="ECO:0000313" key="2">
    <source>
        <dbReference type="EMBL" id="ALM76127.1"/>
    </source>
</evidence>
<dbReference type="InterPro" id="IPR041049">
    <property type="entry name" value="DUF5615"/>
</dbReference>
<evidence type="ECO:0000313" key="3">
    <source>
        <dbReference type="Proteomes" id="UP000066042"/>
    </source>
</evidence>
<dbReference type="EMBL" id="CP013050">
    <property type="protein sequence ID" value="ALM76127.1"/>
    <property type="molecule type" value="Genomic_DNA"/>
</dbReference>
<dbReference type="GeneID" id="26137449"/>
<dbReference type="PATRIC" id="fig|55802.8.peg.2210"/>
<dbReference type="Pfam" id="PF18480">
    <property type="entry name" value="DUF5615"/>
    <property type="match status" value="1"/>
</dbReference>
<sequence>MKFLADENIPLKVVKKLREEGFDIISITELNPGISDEKVAEISQNEDRVLVTFDKDFGRILFIEGLKVPGLILLRFPPKNIKYIYSRLKKVFESDVEFYGKVVSVHEDKMRISKL</sequence>
<protein>
    <recommendedName>
        <fullName evidence="1">DUF5615 domain-containing protein</fullName>
    </recommendedName>
</protein>
<evidence type="ECO:0000259" key="1">
    <source>
        <dbReference type="Pfam" id="PF18480"/>
    </source>
</evidence>
<name>A0A0S1XEA3_THEBA</name>
<organism evidence="2 3">
    <name type="scientific">Thermococcus barophilus</name>
    <dbReference type="NCBI Taxonomy" id="55802"/>
    <lineage>
        <taxon>Archaea</taxon>
        <taxon>Methanobacteriati</taxon>
        <taxon>Methanobacteriota</taxon>
        <taxon>Thermococci</taxon>
        <taxon>Thermococcales</taxon>
        <taxon>Thermococcaceae</taxon>
        <taxon>Thermococcus</taxon>
    </lineage>
</organism>
<dbReference type="STRING" id="55802.TBCH5v1_2228"/>
<feature type="domain" description="DUF5615" evidence="1">
    <location>
        <begin position="1"/>
        <end position="94"/>
    </location>
</feature>
<dbReference type="RefSeq" id="WP_056934572.1">
    <property type="nucleotide sequence ID" value="NZ_CP013050.1"/>
</dbReference>
<proteinExistence type="predicted"/>
<gene>
    <name evidence="2" type="ORF">TBCH5v1_2228</name>
</gene>
<accession>A0A0S1XEA3</accession>
<dbReference type="AlphaFoldDB" id="A0A0S1XEA3"/>